<reference evidence="1 2" key="1">
    <citation type="submission" date="2020-08" db="EMBL/GenBank/DDBJ databases">
        <title>Exploring microbial biodiversity for novel pathways involved in the catabolism of aromatic compounds derived from lignin.</title>
        <authorList>
            <person name="Elkins J."/>
        </authorList>
    </citation>
    <scope>NUCLEOTIDE SEQUENCE [LARGE SCALE GENOMIC DNA]</scope>
    <source>
        <strain evidence="1 2">B1D3A</strain>
    </source>
</reference>
<evidence type="ECO:0000313" key="1">
    <source>
        <dbReference type="EMBL" id="MBB5987166.1"/>
    </source>
</evidence>
<dbReference type="RefSeq" id="WP_184155496.1">
    <property type="nucleotide sequence ID" value="NZ_JACHKA010000001.1"/>
</dbReference>
<dbReference type="Proteomes" id="UP001138540">
    <property type="component" value="Unassembled WGS sequence"/>
</dbReference>
<accession>A0ABR6NIS1</accession>
<proteinExistence type="predicted"/>
<gene>
    <name evidence="1" type="ORF">HNP60_003140</name>
</gene>
<dbReference type="EMBL" id="JACHKA010000001">
    <property type="protein sequence ID" value="MBB5987166.1"/>
    <property type="molecule type" value="Genomic_DNA"/>
</dbReference>
<name>A0ABR6NIS1_9SPHN</name>
<comment type="caution">
    <text evidence="1">The sequence shown here is derived from an EMBL/GenBank/DDBJ whole genome shotgun (WGS) entry which is preliminary data.</text>
</comment>
<keyword evidence="2" id="KW-1185">Reference proteome</keyword>
<sequence length="56" mass="6820">MIPTRHDYYRRRAREHRKLALAAGESEQRAMHDQLVRAYDALAKQYRLRQIVRLKI</sequence>
<protein>
    <submittedName>
        <fullName evidence="1">Uncharacterized protein</fullName>
    </submittedName>
</protein>
<organism evidence="1 2">
    <name type="scientific">Sphingobium lignivorans</name>
    <dbReference type="NCBI Taxonomy" id="2735886"/>
    <lineage>
        <taxon>Bacteria</taxon>
        <taxon>Pseudomonadati</taxon>
        <taxon>Pseudomonadota</taxon>
        <taxon>Alphaproteobacteria</taxon>
        <taxon>Sphingomonadales</taxon>
        <taxon>Sphingomonadaceae</taxon>
        <taxon>Sphingobium</taxon>
    </lineage>
</organism>
<evidence type="ECO:0000313" key="2">
    <source>
        <dbReference type="Proteomes" id="UP001138540"/>
    </source>
</evidence>